<comment type="caution">
    <text evidence="2">The sequence shown here is derived from an EMBL/GenBank/DDBJ whole genome shotgun (WGS) entry which is preliminary data.</text>
</comment>
<feature type="transmembrane region" description="Helical" evidence="1">
    <location>
        <begin position="48"/>
        <end position="67"/>
    </location>
</feature>
<dbReference type="AlphaFoldDB" id="A0A7Z0ENL2"/>
<keyword evidence="1" id="KW-0472">Membrane</keyword>
<proteinExistence type="predicted"/>
<evidence type="ECO:0000313" key="3">
    <source>
        <dbReference type="Proteomes" id="UP000572051"/>
    </source>
</evidence>
<dbReference type="Proteomes" id="UP000572051">
    <property type="component" value="Unassembled WGS sequence"/>
</dbReference>
<organism evidence="2 3">
    <name type="scientific">Nocardiopsis aegyptia</name>
    <dbReference type="NCBI Taxonomy" id="220378"/>
    <lineage>
        <taxon>Bacteria</taxon>
        <taxon>Bacillati</taxon>
        <taxon>Actinomycetota</taxon>
        <taxon>Actinomycetes</taxon>
        <taxon>Streptosporangiales</taxon>
        <taxon>Nocardiopsidaceae</taxon>
        <taxon>Nocardiopsis</taxon>
    </lineage>
</organism>
<feature type="transmembrane region" description="Helical" evidence="1">
    <location>
        <begin position="122"/>
        <end position="141"/>
    </location>
</feature>
<keyword evidence="1" id="KW-0812">Transmembrane</keyword>
<dbReference type="EMBL" id="JACCFS010000001">
    <property type="protein sequence ID" value="NYJ35127.1"/>
    <property type="molecule type" value="Genomic_DNA"/>
</dbReference>
<evidence type="ECO:0000256" key="1">
    <source>
        <dbReference type="SAM" id="Phobius"/>
    </source>
</evidence>
<keyword evidence="3" id="KW-1185">Reference proteome</keyword>
<reference evidence="2 3" key="1">
    <citation type="submission" date="2020-07" db="EMBL/GenBank/DDBJ databases">
        <title>Sequencing the genomes of 1000 actinobacteria strains.</title>
        <authorList>
            <person name="Klenk H.-P."/>
        </authorList>
    </citation>
    <scope>NUCLEOTIDE SEQUENCE [LARGE SCALE GENOMIC DNA]</scope>
    <source>
        <strain evidence="2 3">DSM 44442</strain>
    </source>
</reference>
<protein>
    <submittedName>
        <fullName evidence="2">Uncharacterized protein</fullName>
    </submittedName>
</protein>
<feature type="transmembrane region" description="Helical" evidence="1">
    <location>
        <begin position="21"/>
        <end position="42"/>
    </location>
</feature>
<name>A0A7Z0ENL2_9ACTN</name>
<accession>A0A7Z0ENL2</accession>
<sequence length="209" mass="21139">MPASAPLRLPRASVFAPAPPRLARALVFAGACVGVSAGGHALSSGHGVAPAGVVAGFALVLAAAHGLAQRERGLGAVTALMLWCQLALHLLFSVTGSEAAATGAHAGHATADAVGGLAGSGLGPGMLLAHTAAGLACAWWLRQGERSAFDLLGLLRGLFRRLLTVPSPVPPPLPRPVVPARPRAPRRVGGVPFLRHVRVLRGPPAPFLI</sequence>
<keyword evidence="1" id="KW-1133">Transmembrane helix</keyword>
<gene>
    <name evidence="2" type="ORF">HNR10_003008</name>
</gene>
<dbReference type="RefSeq" id="WP_312889272.1">
    <property type="nucleotide sequence ID" value="NZ_JACCFS010000001.1"/>
</dbReference>
<feature type="transmembrane region" description="Helical" evidence="1">
    <location>
        <begin position="74"/>
        <end position="92"/>
    </location>
</feature>
<evidence type="ECO:0000313" key="2">
    <source>
        <dbReference type="EMBL" id="NYJ35127.1"/>
    </source>
</evidence>